<evidence type="ECO:0000313" key="1">
    <source>
        <dbReference type="EMBL" id="CEH13078.1"/>
    </source>
</evidence>
<evidence type="ECO:0000313" key="2">
    <source>
        <dbReference type="Proteomes" id="UP000054845"/>
    </source>
</evidence>
<dbReference type="EMBL" id="CCYA01000199">
    <property type="protein sequence ID" value="CEH13078.1"/>
    <property type="molecule type" value="Genomic_DNA"/>
</dbReference>
<sequence length="77" mass="8723">MDVAMKSTRDSASTIKLPRAPSSCKTLSWPSLLLERAPTMLCERPRRASSQVKRFQQVKPNQKISTFLLLFASQLPF</sequence>
<accession>A0A0P1BAK1</accession>
<proteinExistence type="predicted"/>
<keyword evidence="2" id="KW-1185">Reference proteome</keyword>
<protein>
    <submittedName>
        <fullName evidence="1">Uncharacterized protein</fullName>
    </submittedName>
</protein>
<name>A0A0P1BAK1_9BASI</name>
<reference evidence="2" key="1">
    <citation type="submission" date="2014-09" db="EMBL/GenBank/DDBJ databases">
        <authorList>
            <person name="Sharma Rahul"/>
            <person name="Thines Marco"/>
        </authorList>
    </citation>
    <scope>NUCLEOTIDE SEQUENCE [LARGE SCALE GENOMIC DNA]</scope>
</reference>
<dbReference type="Proteomes" id="UP000054845">
    <property type="component" value="Unassembled WGS sequence"/>
</dbReference>
<organism evidence="1 2">
    <name type="scientific">Ceraceosorus bombacis</name>
    <dbReference type="NCBI Taxonomy" id="401625"/>
    <lineage>
        <taxon>Eukaryota</taxon>
        <taxon>Fungi</taxon>
        <taxon>Dikarya</taxon>
        <taxon>Basidiomycota</taxon>
        <taxon>Ustilaginomycotina</taxon>
        <taxon>Exobasidiomycetes</taxon>
        <taxon>Ceraceosorales</taxon>
        <taxon>Ceraceosoraceae</taxon>
        <taxon>Ceraceosorus</taxon>
    </lineage>
</organism>
<dbReference type="AlphaFoldDB" id="A0A0P1BAK1"/>